<gene>
    <name evidence="1" type="primary">ralR</name>
    <name evidence="1" type="ORF">Xhom_02502</name>
</gene>
<reference evidence="1 2" key="1">
    <citation type="journal article" date="2017" name="Nat. Microbiol.">
        <title>Natural product diversity associated with the nematode symbionts Photorhabdus and Xenorhabdus.</title>
        <authorList>
            <person name="Tobias N.J."/>
            <person name="Wolff H."/>
            <person name="Djahanschiri B."/>
            <person name="Grundmann F."/>
            <person name="Kronenwerth M."/>
            <person name="Shi Y.M."/>
            <person name="Simonyi S."/>
            <person name="Grun P."/>
            <person name="Shapiro-Ilan D."/>
            <person name="Pidot S.J."/>
            <person name="Stinear T.P."/>
            <person name="Ebersberger I."/>
            <person name="Bode H.B."/>
        </authorList>
    </citation>
    <scope>NUCLEOTIDE SEQUENCE [LARGE SCALE GENOMIC DNA]</scope>
    <source>
        <strain evidence="1 2">DSM 17903</strain>
    </source>
</reference>
<evidence type="ECO:0000313" key="2">
    <source>
        <dbReference type="Proteomes" id="UP000225433"/>
    </source>
</evidence>
<dbReference type="Pfam" id="PF14354">
    <property type="entry name" value="Lar_restr_allev"/>
    <property type="match status" value="1"/>
</dbReference>
<dbReference type="Proteomes" id="UP000225433">
    <property type="component" value="Unassembled WGS sequence"/>
</dbReference>
<dbReference type="RefSeq" id="WP_084022964.1">
    <property type="nucleotide sequence ID" value="NZ_CAWNQJ010000068.1"/>
</dbReference>
<evidence type="ECO:0000313" key="1">
    <source>
        <dbReference type="EMBL" id="PHM54559.1"/>
    </source>
</evidence>
<name>A0A2G0Q5Q8_XENHO</name>
<dbReference type="NCBIfam" id="TIGR03655">
    <property type="entry name" value="anti_R_Lar"/>
    <property type="match status" value="1"/>
</dbReference>
<sequence>MTDELKPCPFCDGESDVAEEYSGKYFIYCSECSVEQTEPSKTEEEAITIWNQRANNGG</sequence>
<accession>A0A2G0Q5Q8</accession>
<dbReference type="GO" id="GO:0016787">
    <property type="term" value="F:hydrolase activity"/>
    <property type="evidence" value="ECO:0007669"/>
    <property type="project" value="UniProtKB-KW"/>
</dbReference>
<dbReference type="InterPro" id="IPR019908">
    <property type="entry name" value="Toxin_RalR"/>
</dbReference>
<comment type="caution">
    <text evidence="1">The sequence shown here is derived from an EMBL/GenBank/DDBJ whole genome shotgun (WGS) entry which is preliminary data.</text>
</comment>
<protein>
    <submittedName>
        <fullName evidence="1">Endodeoxyribonuclease RalR</fullName>
        <ecNumber evidence="1">3.1.-.-</ecNumber>
    </submittedName>
</protein>
<keyword evidence="1" id="KW-0378">Hydrolase</keyword>
<dbReference type="EMBL" id="NJAI01000004">
    <property type="protein sequence ID" value="PHM54559.1"/>
    <property type="molecule type" value="Genomic_DNA"/>
</dbReference>
<dbReference type="AlphaFoldDB" id="A0A2G0Q5Q8"/>
<proteinExistence type="predicted"/>
<dbReference type="OrthoDB" id="6631093at2"/>
<organism evidence="1 2">
    <name type="scientific">Xenorhabdus hominickii</name>
    <dbReference type="NCBI Taxonomy" id="351679"/>
    <lineage>
        <taxon>Bacteria</taxon>
        <taxon>Pseudomonadati</taxon>
        <taxon>Pseudomonadota</taxon>
        <taxon>Gammaproteobacteria</taxon>
        <taxon>Enterobacterales</taxon>
        <taxon>Morganellaceae</taxon>
        <taxon>Xenorhabdus</taxon>
    </lineage>
</organism>
<dbReference type="EC" id="3.1.-.-" evidence="1"/>